<evidence type="ECO:0000256" key="6">
    <source>
        <dbReference type="PIRSR" id="PIRSR600223-1"/>
    </source>
</evidence>
<keyword evidence="7" id="KW-0645">Protease</keyword>
<dbReference type="AlphaFoldDB" id="A0AA37UFY2"/>
<evidence type="ECO:0000256" key="7">
    <source>
        <dbReference type="RuleBase" id="RU362042"/>
    </source>
</evidence>
<reference evidence="9 10" key="1">
    <citation type="journal article" date="2014" name="Int. J. Syst. Evol. Microbiol.">
        <title>Complete genome sequence of Corynebacterium casei LMG S-19264T (=DSM 44701T), isolated from a smear-ripened cheese.</title>
        <authorList>
            <consortium name="US DOE Joint Genome Institute (JGI-PGF)"/>
            <person name="Walter F."/>
            <person name="Albersmeier A."/>
            <person name="Kalinowski J."/>
            <person name="Ruckert C."/>
        </authorList>
    </citation>
    <scope>NUCLEOTIDE SEQUENCE [LARGE SCALE GENOMIC DNA]</scope>
    <source>
        <strain evidence="9 10">NBRC 112289</strain>
    </source>
</reference>
<dbReference type="PANTHER" id="PTHR43390:SF1">
    <property type="entry name" value="CHLOROPLAST PROCESSING PEPTIDASE"/>
    <property type="match status" value="1"/>
</dbReference>
<evidence type="ECO:0000259" key="8">
    <source>
        <dbReference type="Pfam" id="PF10502"/>
    </source>
</evidence>
<protein>
    <recommendedName>
        <fullName evidence="4 7">Signal peptidase I</fullName>
        <ecNumber evidence="4 7">3.4.21.89</ecNumber>
    </recommendedName>
</protein>
<organism evidence="9 10">
    <name type="scientific">Arenivirga flava</name>
    <dbReference type="NCBI Taxonomy" id="1930060"/>
    <lineage>
        <taxon>Bacteria</taxon>
        <taxon>Bacillati</taxon>
        <taxon>Actinomycetota</taxon>
        <taxon>Actinomycetes</taxon>
        <taxon>Micrococcales</taxon>
        <taxon>Microbacteriaceae</taxon>
        <taxon>Arenivirga</taxon>
    </lineage>
</organism>
<evidence type="ECO:0000313" key="10">
    <source>
        <dbReference type="Proteomes" id="UP001157160"/>
    </source>
</evidence>
<evidence type="ECO:0000256" key="3">
    <source>
        <dbReference type="ARBA" id="ARBA00009370"/>
    </source>
</evidence>
<keyword evidence="7" id="KW-1133">Transmembrane helix</keyword>
<dbReference type="InterPro" id="IPR019533">
    <property type="entry name" value="Peptidase_S26"/>
</dbReference>
<evidence type="ECO:0000313" key="9">
    <source>
        <dbReference type="EMBL" id="GMA29589.1"/>
    </source>
</evidence>
<dbReference type="GO" id="GO:0004252">
    <property type="term" value="F:serine-type endopeptidase activity"/>
    <property type="evidence" value="ECO:0007669"/>
    <property type="project" value="InterPro"/>
</dbReference>
<dbReference type="InterPro" id="IPR000223">
    <property type="entry name" value="Pept_S26A_signal_pept_1"/>
</dbReference>
<dbReference type="CDD" id="cd06530">
    <property type="entry name" value="S26_SPase_I"/>
    <property type="match status" value="1"/>
</dbReference>
<comment type="caution">
    <text evidence="9">The sequence shown here is derived from an EMBL/GenBank/DDBJ whole genome shotgun (WGS) entry which is preliminary data.</text>
</comment>
<proteinExistence type="inferred from homology"/>
<dbReference type="GO" id="GO:0009003">
    <property type="term" value="F:signal peptidase activity"/>
    <property type="evidence" value="ECO:0007669"/>
    <property type="project" value="UniProtKB-EC"/>
</dbReference>
<dbReference type="RefSeq" id="WP_284233842.1">
    <property type="nucleotide sequence ID" value="NZ_BSUL01000001.1"/>
</dbReference>
<dbReference type="GO" id="GO:0005886">
    <property type="term" value="C:plasma membrane"/>
    <property type="evidence" value="ECO:0007669"/>
    <property type="project" value="UniProtKB-SubCell"/>
</dbReference>
<dbReference type="PROSITE" id="PS00761">
    <property type="entry name" value="SPASE_I_3"/>
    <property type="match status" value="1"/>
</dbReference>
<gene>
    <name evidence="9" type="ORF">GCM10025874_28420</name>
</gene>
<comment type="similarity">
    <text evidence="3 7">Belongs to the peptidase S26 family.</text>
</comment>
<comment type="subcellular location">
    <subcellularLocation>
        <location evidence="2">Cell membrane</location>
        <topology evidence="2">Single-pass type II membrane protein</topology>
    </subcellularLocation>
    <subcellularLocation>
        <location evidence="7">Membrane</location>
        <topology evidence="7">Single-pass type II membrane protein</topology>
    </subcellularLocation>
</comment>
<evidence type="ECO:0000256" key="5">
    <source>
        <dbReference type="ARBA" id="ARBA00022801"/>
    </source>
</evidence>
<keyword evidence="7" id="KW-0472">Membrane</keyword>
<keyword evidence="7" id="KW-0812">Transmembrane</keyword>
<sequence length="256" mass="28177">MTTENDEHARRSRLDTDRRRRNKGVGMFLRDIAVIVVAALLISFLIKTFLVRSFFIPSGSMENTLQVNDRIIVNQLEPRFFAISHGDVVVFKDPDDWLPGQPRISQGPLLDGVETVLSFIGLAPAPDSDEHLIKRVIGLPGDTVECCDEQGRLIVNGVPIDEPYLKNPSAGASPGGGMIPSEFSVTVPDDSIWVMGDNRENSADSRAHMDDATGGFVPMDDVVGRAILITFPFDRFGWLDDHPETFAVVPRSDSSD</sequence>
<dbReference type="Pfam" id="PF10502">
    <property type="entry name" value="Peptidase_S26"/>
    <property type="match status" value="1"/>
</dbReference>
<feature type="active site" evidence="6">
    <location>
        <position position="60"/>
    </location>
</feature>
<comment type="catalytic activity">
    <reaction evidence="1 7">
        <text>Cleavage of hydrophobic, N-terminal signal or leader sequences from secreted and periplasmic proteins.</text>
        <dbReference type="EC" id="3.4.21.89"/>
    </reaction>
</comment>
<dbReference type="EC" id="3.4.21.89" evidence="4 7"/>
<keyword evidence="5 7" id="KW-0378">Hydrolase</keyword>
<accession>A0AA37UFY2</accession>
<dbReference type="Gene3D" id="2.10.109.10">
    <property type="entry name" value="Umud Fragment, subunit A"/>
    <property type="match status" value="1"/>
</dbReference>
<dbReference type="Proteomes" id="UP001157160">
    <property type="component" value="Unassembled WGS sequence"/>
</dbReference>
<dbReference type="PANTHER" id="PTHR43390">
    <property type="entry name" value="SIGNAL PEPTIDASE I"/>
    <property type="match status" value="1"/>
</dbReference>
<name>A0AA37UFY2_9MICO</name>
<feature type="transmembrane region" description="Helical" evidence="7">
    <location>
        <begin position="28"/>
        <end position="50"/>
    </location>
</feature>
<dbReference type="SUPFAM" id="SSF51306">
    <property type="entry name" value="LexA/Signal peptidase"/>
    <property type="match status" value="1"/>
</dbReference>
<evidence type="ECO:0000256" key="4">
    <source>
        <dbReference type="ARBA" id="ARBA00013208"/>
    </source>
</evidence>
<dbReference type="PRINTS" id="PR00727">
    <property type="entry name" value="LEADERPTASE"/>
</dbReference>
<dbReference type="InterPro" id="IPR036286">
    <property type="entry name" value="LexA/Signal_pep-like_sf"/>
</dbReference>
<dbReference type="InterPro" id="IPR019758">
    <property type="entry name" value="Pept_S26A_signal_pept_1_CS"/>
</dbReference>
<feature type="active site" evidence="6">
    <location>
        <position position="134"/>
    </location>
</feature>
<evidence type="ECO:0000256" key="1">
    <source>
        <dbReference type="ARBA" id="ARBA00000677"/>
    </source>
</evidence>
<dbReference type="NCBIfam" id="TIGR02227">
    <property type="entry name" value="sigpep_I_bact"/>
    <property type="match status" value="1"/>
</dbReference>
<evidence type="ECO:0000256" key="2">
    <source>
        <dbReference type="ARBA" id="ARBA00004401"/>
    </source>
</evidence>
<dbReference type="GO" id="GO:0006465">
    <property type="term" value="P:signal peptide processing"/>
    <property type="evidence" value="ECO:0007669"/>
    <property type="project" value="InterPro"/>
</dbReference>
<dbReference type="EMBL" id="BSUL01000001">
    <property type="protein sequence ID" value="GMA29589.1"/>
    <property type="molecule type" value="Genomic_DNA"/>
</dbReference>
<feature type="domain" description="Peptidase S26" evidence="8">
    <location>
        <begin position="30"/>
        <end position="229"/>
    </location>
</feature>
<keyword evidence="10" id="KW-1185">Reference proteome</keyword>